<dbReference type="EMBL" id="JAGGJR010000020">
    <property type="protein sequence ID" value="MBP1876653.1"/>
    <property type="molecule type" value="Genomic_DNA"/>
</dbReference>
<organism evidence="1 2">
    <name type="scientific">Ensifer adhaerens</name>
    <name type="common">Sinorhizobium morelense</name>
    <dbReference type="NCBI Taxonomy" id="106592"/>
    <lineage>
        <taxon>Bacteria</taxon>
        <taxon>Pseudomonadati</taxon>
        <taxon>Pseudomonadota</taxon>
        <taxon>Alphaproteobacteria</taxon>
        <taxon>Hyphomicrobiales</taxon>
        <taxon>Rhizobiaceae</taxon>
        <taxon>Sinorhizobium/Ensifer group</taxon>
        <taxon>Ensifer</taxon>
    </lineage>
</organism>
<sequence length="202" mass="21920">MSIRINSDYPRGAPPRNVREATQAATALIAKGQGIDLGLGGISPFDLATMGMSIADAFDPCQNLKATARLLSQYRAAAIRAGHEGEMLDAVMLRSYFGRGDESTGEMVGYDRLVQNEKERLKRHLAELSLNDASQQDLSSYEPRERDSTASSPPEDFPFDRDAEAQLPRRRSIAAAGPAWDVFASKGASSVLVFGRKNGSLK</sequence>
<gene>
    <name evidence="1" type="ORF">J2Z19_006405</name>
</gene>
<reference evidence="1" key="1">
    <citation type="submission" date="2021-03" db="EMBL/GenBank/DDBJ databases">
        <title>Genomic Encyclopedia of Type Strains, Phase IV (KMG-IV): sequencing the most valuable type-strain genomes for metagenomic binning, comparative biology and taxonomic classification.</title>
        <authorList>
            <person name="Goeker M."/>
        </authorList>
    </citation>
    <scope>NUCLEOTIDE SEQUENCE</scope>
    <source>
        <strain evidence="1">DSM 18131</strain>
    </source>
</reference>
<protein>
    <submittedName>
        <fullName evidence="1">Type IV secretion system protein VirB1</fullName>
    </submittedName>
</protein>
<evidence type="ECO:0000313" key="1">
    <source>
        <dbReference type="EMBL" id="MBP1876653.1"/>
    </source>
</evidence>
<evidence type="ECO:0000313" key="2">
    <source>
        <dbReference type="Proteomes" id="UP000823773"/>
    </source>
</evidence>
<dbReference type="Proteomes" id="UP000823773">
    <property type="component" value="Unassembled WGS sequence"/>
</dbReference>
<accession>A0ACC5T6W9</accession>
<comment type="caution">
    <text evidence="1">The sequence shown here is derived from an EMBL/GenBank/DDBJ whole genome shotgun (WGS) entry which is preliminary data.</text>
</comment>
<proteinExistence type="predicted"/>
<keyword evidence="2" id="KW-1185">Reference proteome</keyword>
<name>A0ACC5T6W9_ENSAD</name>